<dbReference type="OrthoDB" id="3647690at2759"/>
<feature type="coiled-coil region" evidence="1">
    <location>
        <begin position="3"/>
        <end position="100"/>
    </location>
</feature>
<gene>
    <name evidence="3" type="ORF">HETIRDRAFT_481973</name>
</gene>
<dbReference type="KEGG" id="hir:HETIRDRAFT_481973"/>
<keyword evidence="4" id="KW-1185">Reference proteome</keyword>
<name>W4JP01_HETIT</name>
<keyword evidence="1" id="KW-0175">Coiled coil</keyword>
<protein>
    <recommendedName>
        <fullName evidence="5">C2H2-type domain-containing protein</fullName>
    </recommendedName>
</protein>
<organism evidence="3 4">
    <name type="scientific">Heterobasidion irregulare (strain TC 32-1)</name>
    <dbReference type="NCBI Taxonomy" id="747525"/>
    <lineage>
        <taxon>Eukaryota</taxon>
        <taxon>Fungi</taxon>
        <taxon>Dikarya</taxon>
        <taxon>Basidiomycota</taxon>
        <taxon>Agaricomycotina</taxon>
        <taxon>Agaricomycetes</taxon>
        <taxon>Russulales</taxon>
        <taxon>Bondarzewiaceae</taxon>
        <taxon>Heterobasidion</taxon>
        <taxon>Heterobasidion annosum species complex</taxon>
    </lineage>
</organism>
<dbReference type="eggNOG" id="ENOG502RD05">
    <property type="taxonomic scope" value="Eukaryota"/>
</dbReference>
<evidence type="ECO:0000313" key="3">
    <source>
        <dbReference type="EMBL" id="ETW75277.1"/>
    </source>
</evidence>
<proteinExistence type="predicted"/>
<dbReference type="GeneID" id="20678001"/>
<evidence type="ECO:0000256" key="1">
    <source>
        <dbReference type="SAM" id="Coils"/>
    </source>
</evidence>
<accession>W4JP01</accession>
<dbReference type="Proteomes" id="UP000030671">
    <property type="component" value="Unassembled WGS sequence"/>
</dbReference>
<dbReference type="InParanoid" id="W4JP01"/>
<evidence type="ECO:0000256" key="2">
    <source>
        <dbReference type="SAM" id="MobiDB-lite"/>
    </source>
</evidence>
<dbReference type="AlphaFoldDB" id="W4JP01"/>
<feature type="region of interest" description="Disordered" evidence="2">
    <location>
        <begin position="117"/>
        <end position="176"/>
    </location>
</feature>
<evidence type="ECO:0008006" key="5">
    <source>
        <dbReference type="Google" id="ProtNLM"/>
    </source>
</evidence>
<sequence>MVRTAYESRVKKLEDELRRFKALAELLKEKDRRTNDEVRWRAAMEPELRKENERLRAALEEREAEVDEMNDELHAAEKQIKRLERRVERVEGKNKLLIAASNPKGKGKAVAAMVVNDDSDDDDDDYAPSRRNSSSSDEESSSGHSSVHSTREASPVLAEDIDPEEPAQRQSGGANMRISETISPPVQSEKHDMAFLCRWQQDGAQSCQVVVNDRQELYDHVFSQHVVSN</sequence>
<feature type="compositionally biased region" description="Acidic residues" evidence="2">
    <location>
        <begin position="117"/>
        <end position="126"/>
    </location>
</feature>
<evidence type="ECO:0000313" key="4">
    <source>
        <dbReference type="Proteomes" id="UP000030671"/>
    </source>
</evidence>
<dbReference type="HOGENOM" id="CLU_1209970_0_0_1"/>
<dbReference type="RefSeq" id="XP_009552710.1">
    <property type="nucleotide sequence ID" value="XM_009554415.1"/>
</dbReference>
<dbReference type="EMBL" id="KI925466">
    <property type="protein sequence ID" value="ETW75277.1"/>
    <property type="molecule type" value="Genomic_DNA"/>
</dbReference>
<reference evidence="3 4" key="1">
    <citation type="journal article" date="2012" name="New Phytol.">
        <title>Insight into trade-off between wood decay and parasitism from the genome of a fungal forest pathogen.</title>
        <authorList>
            <person name="Olson A."/>
            <person name="Aerts A."/>
            <person name="Asiegbu F."/>
            <person name="Belbahri L."/>
            <person name="Bouzid O."/>
            <person name="Broberg A."/>
            <person name="Canback B."/>
            <person name="Coutinho P.M."/>
            <person name="Cullen D."/>
            <person name="Dalman K."/>
            <person name="Deflorio G."/>
            <person name="van Diepen L.T."/>
            <person name="Dunand C."/>
            <person name="Duplessis S."/>
            <person name="Durling M."/>
            <person name="Gonthier P."/>
            <person name="Grimwood J."/>
            <person name="Fossdal C.G."/>
            <person name="Hansson D."/>
            <person name="Henrissat B."/>
            <person name="Hietala A."/>
            <person name="Himmelstrand K."/>
            <person name="Hoffmeister D."/>
            <person name="Hogberg N."/>
            <person name="James T.Y."/>
            <person name="Karlsson M."/>
            <person name="Kohler A."/>
            <person name="Kues U."/>
            <person name="Lee Y.H."/>
            <person name="Lin Y.C."/>
            <person name="Lind M."/>
            <person name="Lindquist E."/>
            <person name="Lombard V."/>
            <person name="Lucas S."/>
            <person name="Lunden K."/>
            <person name="Morin E."/>
            <person name="Murat C."/>
            <person name="Park J."/>
            <person name="Raffaello T."/>
            <person name="Rouze P."/>
            <person name="Salamov A."/>
            <person name="Schmutz J."/>
            <person name="Solheim H."/>
            <person name="Stahlberg J."/>
            <person name="Velez H."/>
            <person name="de Vries R.P."/>
            <person name="Wiebenga A."/>
            <person name="Woodward S."/>
            <person name="Yakovlev I."/>
            <person name="Garbelotto M."/>
            <person name="Martin F."/>
            <person name="Grigoriev I.V."/>
            <person name="Stenlid J."/>
        </authorList>
    </citation>
    <scope>NUCLEOTIDE SEQUENCE [LARGE SCALE GENOMIC DNA]</scope>
    <source>
        <strain evidence="3 4">TC 32-1</strain>
    </source>
</reference>